<evidence type="ECO:0000256" key="6">
    <source>
        <dbReference type="PIRNR" id="PIRNR000139"/>
    </source>
</evidence>
<feature type="domain" description="4Fe-4S ferredoxin-type" evidence="7">
    <location>
        <begin position="53"/>
        <end position="81"/>
    </location>
</feature>
<evidence type="ECO:0000256" key="2">
    <source>
        <dbReference type="ARBA" id="ARBA00022723"/>
    </source>
</evidence>
<feature type="domain" description="4Fe-4S ferredoxin-type" evidence="7">
    <location>
        <begin position="7"/>
        <end position="38"/>
    </location>
</feature>
<keyword evidence="2 6" id="KW-0479">Metal-binding</keyword>
<name>A0AAX3W4A6_MAMLE</name>
<reference evidence="8" key="1">
    <citation type="journal article" date="2023" name="Antibiotics">
        <title>Prevalence and Molecular Characterization of Methicillin-Resistant Staphylococci (MRS) and Mammaliicocci (MRM) in Dromedary Camels from Algeria: First Detection of SCCmec-mecC Hybrid in Methicillin-Resistant Mammaliicoccus lentus.</title>
        <authorList>
            <person name="Belhout C."/>
            <person name="Boyen F."/>
            <person name="Vereecke N."/>
            <person name="Theuns S."/>
            <person name="Taibi N."/>
            <person name="Stegger M."/>
            <person name="de la Fe-Rodriguez P.Y."/>
            <person name="Bouayad L."/>
            <person name="Elgroud R."/>
            <person name="Butaye P."/>
        </authorList>
    </citation>
    <scope>NUCLEOTIDE SEQUENCE</scope>
    <source>
        <strain evidence="8">7048</strain>
    </source>
</reference>
<comment type="catalytic activity">
    <reaction evidence="6">
        <text>glycolate + A = glyoxylate + AH2</text>
        <dbReference type="Rhea" id="RHEA:21264"/>
        <dbReference type="ChEBI" id="CHEBI:13193"/>
        <dbReference type="ChEBI" id="CHEBI:17499"/>
        <dbReference type="ChEBI" id="CHEBI:29805"/>
        <dbReference type="ChEBI" id="CHEBI:36655"/>
        <dbReference type="EC" id="1.1.99.14"/>
    </reaction>
</comment>
<dbReference type="EC" id="1.1.99.14" evidence="6"/>
<keyword evidence="6" id="KW-0249">Electron transport</keyword>
<evidence type="ECO:0000313" key="8">
    <source>
        <dbReference type="EMBL" id="WHI59827.1"/>
    </source>
</evidence>
<evidence type="ECO:0000259" key="7">
    <source>
        <dbReference type="PROSITE" id="PS51379"/>
    </source>
</evidence>
<keyword evidence="5 6" id="KW-0411">Iron-sulfur</keyword>
<dbReference type="PANTHER" id="PTHR32479:SF17">
    <property type="entry name" value="GLYCOLATE OXIDASE IRON-SULFUR SUBUNIT"/>
    <property type="match status" value="1"/>
</dbReference>
<gene>
    <name evidence="8" type="ORF">PYH69_14125</name>
</gene>
<keyword evidence="3" id="KW-0677">Repeat</keyword>
<accession>A0AAX3W4A6</accession>
<dbReference type="Proteomes" id="UP001223261">
    <property type="component" value="Chromosome"/>
</dbReference>
<keyword evidence="4 6" id="KW-0408">Iron</keyword>
<protein>
    <recommendedName>
        <fullName evidence="6">Glycolate oxidase iron-sulfur subunit</fullName>
        <ecNumber evidence="6">1.1.99.14</ecNumber>
    </recommendedName>
</protein>
<dbReference type="PROSITE" id="PS51379">
    <property type="entry name" value="4FE4S_FER_2"/>
    <property type="match status" value="2"/>
</dbReference>
<dbReference type="GO" id="GO:0051539">
    <property type="term" value="F:4 iron, 4 sulfur cluster binding"/>
    <property type="evidence" value="ECO:0007669"/>
    <property type="project" value="UniProtKB-UniRule"/>
</dbReference>
<dbReference type="InterPro" id="IPR009051">
    <property type="entry name" value="Helical_ferredxn"/>
</dbReference>
<dbReference type="Pfam" id="PF13183">
    <property type="entry name" value="Fer4_8"/>
    <property type="match status" value="1"/>
</dbReference>
<dbReference type="PIRSF" id="PIRSF000139">
    <property type="entry name" value="Glc_ox_4Fe-4S"/>
    <property type="match status" value="1"/>
</dbReference>
<organism evidence="8 9">
    <name type="scientific">Mammaliicoccus lentus</name>
    <name type="common">Staphylococcus lentus</name>
    <dbReference type="NCBI Taxonomy" id="42858"/>
    <lineage>
        <taxon>Bacteria</taxon>
        <taxon>Bacillati</taxon>
        <taxon>Bacillota</taxon>
        <taxon>Bacilli</taxon>
        <taxon>Bacillales</taxon>
        <taxon>Staphylococcaceae</taxon>
        <taxon>Mammaliicoccus</taxon>
    </lineage>
</organism>
<dbReference type="PROSITE" id="PS00198">
    <property type="entry name" value="4FE4S_FER_1"/>
    <property type="match status" value="2"/>
</dbReference>
<dbReference type="Gene3D" id="1.10.1060.10">
    <property type="entry name" value="Alpha-helical ferredoxin"/>
    <property type="match status" value="1"/>
</dbReference>
<dbReference type="Pfam" id="PF02754">
    <property type="entry name" value="CCG"/>
    <property type="match status" value="2"/>
</dbReference>
<comment type="cofactor">
    <cofactor evidence="6">
        <name>[4Fe-4S] cluster</name>
        <dbReference type="ChEBI" id="CHEBI:49883"/>
    </cofactor>
    <text evidence="6">Binds 2 [4Fe-4S] clusters.</text>
</comment>
<keyword evidence="1 6" id="KW-0004">4Fe-4S</keyword>
<dbReference type="GO" id="GO:0046872">
    <property type="term" value="F:metal ion binding"/>
    <property type="evidence" value="ECO:0007669"/>
    <property type="project" value="UniProtKB-UniRule"/>
</dbReference>
<proteinExistence type="predicted"/>
<evidence type="ECO:0000256" key="1">
    <source>
        <dbReference type="ARBA" id="ARBA00022485"/>
    </source>
</evidence>
<dbReference type="InterPro" id="IPR012257">
    <property type="entry name" value="Glc_ox_4Fe-4S"/>
</dbReference>
<comment type="function">
    <text evidence="6">Component of a complex that catalyzes the oxidation of glycolate to glyoxylate.</text>
</comment>
<dbReference type="AlphaFoldDB" id="A0AAX3W4A6"/>
<dbReference type="PANTHER" id="PTHR32479">
    <property type="entry name" value="GLYCOLATE OXIDASE IRON-SULFUR SUBUNIT"/>
    <property type="match status" value="1"/>
</dbReference>
<evidence type="ECO:0000313" key="9">
    <source>
        <dbReference type="Proteomes" id="UP001223261"/>
    </source>
</evidence>
<dbReference type="GO" id="GO:0019154">
    <property type="term" value="F:glycolate dehydrogenase activity"/>
    <property type="evidence" value="ECO:0007669"/>
    <property type="project" value="UniProtKB-EC"/>
</dbReference>
<evidence type="ECO:0000256" key="4">
    <source>
        <dbReference type="ARBA" id="ARBA00023004"/>
    </source>
</evidence>
<dbReference type="InterPro" id="IPR004017">
    <property type="entry name" value="Cys_rich_dom"/>
</dbReference>
<dbReference type="InterPro" id="IPR017900">
    <property type="entry name" value="4Fe4S_Fe_S_CS"/>
</dbReference>
<sequence length="428" mass="48219">MNNTLVDKLDYQATFDCVQCGYCLPVCPTYIAFEKEKHSPRGRINLVKMAAEGKVSIGDMSEGIDLCLGCRACETVCPTNVQYGDILMSAVEVIKEDKKMGLSEKLARNVTFKHILPKKGVIRKINYALYYYEKLGAKNLINKNHLLGKETKYGKLNLALPDVKKTRKIHDNEKVNKTKTQTKTQVAFFQGCIMDAFFSRINNLAIKIMKQHDIEVHEVPNQTCCGALQHHAGETNDTIELAKKNIAAYADTDIDYIVNTIGGCGASLKEYDKLFKKGSYWHQRAVKFVKKVRDISEIMDDLSLEFNYKMPYKAVYQPSCHLENVQKVFKSPKSVLGKVPDLDMVDMEGQSLCCGSAGIYNIIHFDESMKILDDKMEYVQQAKPNMIITSNPGCHMQMQLGVEREGLSNQVTVKHIVEVVAEACGIRD</sequence>
<dbReference type="InterPro" id="IPR017896">
    <property type="entry name" value="4Fe4S_Fe-S-bd"/>
</dbReference>
<dbReference type="RefSeq" id="WP_016998962.1">
    <property type="nucleotide sequence ID" value="NZ_CP075503.1"/>
</dbReference>
<dbReference type="SUPFAM" id="SSF46548">
    <property type="entry name" value="alpha-helical ferredoxin"/>
    <property type="match status" value="1"/>
</dbReference>
<keyword evidence="6" id="KW-0813">Transport</keyword>
<dbReference type="EMBL" id="CP118848">
    <property type="protein sequence ID" value="WHI59827.1"/>
    <property type="molecule type" value="Genomic_DNA"/>
</dbReference>
<evidence type="ECO:0000256" key="5">
    <source>
        <dbReference type="ARBA" id="ARBA00023014"/>
    </source>
</evidence>
<comment type="catalytic activity">
    <reaction evidence="6">
        <text>(R)-lactate + A = pyruvate + AH2</text>
        <dbReference type="Rhea" id="RHEA:15089"/>
        <dbReference type="ChEBI" id="CHEBI:13193"/>
        <dbReference type="ChEBI" id="CHEBI:15361"/>
        <dbReference type="ChEBI" id="CHEBI:16004"/>
        <dbReference type="ChEBI" id="CHEBI:17499"/>
    </reaction>
</comment>
<evidence type="ECO:0000256" key="3">
    <source>
        <dbReference type="ARBA" id="ARBA00022737"/>
    </source>
</evidence>